<protein>
    <submittedName>
        <fullName evidence="3">2TM domain-containing protein</fullName>
    </submittedName>
</protein>
<sequence length="97" mass="11134">MQDHQATASEACDDPAARINATRRVERMIGFYRHLAIYLVINSALVILNLRHPGAPFWSAGPLLGWGIGLLFHALSVFPRQPTRWKQRMIERELQNR</sequence>
<feature type="transmembrane region" description="Helical" evidence="1">
    <location>
        <begin position="57"/>
        <end position="78"/>
    </location>
</feature>
<dbReference type="Proteomes" id="UP001629246">
    <property type="component" value="Unassembled WGS sequence"/>
</dbReference>
<gene>
    <name evidence="3" type="ORF">PQR62_01775</name>
</gene>
<keyword evidence="1" id="KW-0812">Transmembrane</keyword>
<dbReference type="EMBL" id="JAQQFM010000001">
    <property type="protein sequence ID" value="MFL9922976.1"/>
    <property type="molecule type" value="Genomic_DNA"/>
</dbReference>
<proteinExistence type="predicted"/>
<feature type="domain" description="2TM" evidence="2">
    <location>
        <begin position="20"/>
        <end position="94"/>
    </location>
</feature>
<evidence type="ECO:0000256" key="1">
    <source>
        <dbReference type="SAM" id="Phobius"/>
    </source>
</evidence>
<keyword evidence="1" id="KW-1133">Transmembrane helix</keyword>
<organism evidence="3 4">
    <name type="scientific">Herbaspirillum lusitanum</name>
    <dbReference type="NCBI Taxonomy" id="213312"/>
    <lineage>
        <taxon>Bacteria</taxon>
        <taxon>Pseudomonadati</taxon>
        <taxon>Pseudomonadota</taxon>
        <taxon>Betaproteobacteria</taxon>
        <taxon>Burkholderiales</taxon>
        <taxon>Oxalobacteraceae</taxon>
        <taxon>Herbaspirillum</taxon>
    </lineage>
</organism>
<name>A0ABW9A2E9_9BURK</name>
<keyword evidence="4" id="KW-1185">Reference proteome</keyword>
<dbReference type="Pfam" id="PF13239">
    <property type="entry name" value="2TM"/>
    <property type="match status" value="1"/>
</dbReference>
<dbReference type="RefSeq" id="WP_408154155.1">
    <property type="nucleotide sequence ID" value="NZ_JAQQFM010000001.1"/>
</dbReference>
<evidence type="ECO:0000313" key="3">
    <source>
        <dbReference type="EMBL" id="MFL9922976.1"/>
    </source>
</evidence>
<dbReference type="InterPro" id="IPR025698">
    <property type="entry name" value="2TM_dom"/>
</dbReference>
<evidence type="ECO:0000313" key="4">
    <source>
        <dbReference type="Proteomes" id="UP001629246"/>
    </source>
</evidence>
<keyword evidence="1" id="KW-0472">Membrane</keyword>
<comment type="caution">
    <text evidence="3">The sequence shown here is derived from an EMBL/GenBank/DDBJ whole genome shotgun (WGS) entry which is preliminary data.</text>
</comment>
<reference evidence="3 4" key="1">
    <citation type="journal article" date="2024" name="Chem. Sci.">
        <title>Discovery of megapolipeptins by genome mining of a Burkholderiales bacteria collection.</title>
        <authorList>
            <person name="Paulo B.S."/>
            <person name="Recchia M.J.J."/>
            <person name="Lee S."/>
            <person name="Fergusson C.H."/>
            <person name="Romanowski S.B."/>
            <person name="Hernandez A."/>
            <person name="Krull N."/>
            <person name="Liu D.Y."/>
            <person name="Cavanagh H."/>
            <person name="Bos A."/>
            <person name="Gray C.A."/>
            <person name="Murphy B.T."/>
            <person name="Linington R.G."/>
            <person name="Eustaquio A.S."/>
        </authorList>
    </citation>
    <scope>NUCLEOTIDE SEQUENCE [LARGE SCALE GENOMIC DNA]</scope>
    <source>
        <strain evidence="3 4">RL21-008-BIB-A</strain>
    </source>
</reference>
<feature type="transmembrane region" description="Helical" evidence="1">
    <location>
        <begin position="31"/>
        <end position="51"/>
    </location>
</feature>
<evidence type="ECO:0000259" key="2">
    <source>
        <dbReference type="Pfam" id="PF13239"/>
    </source>
</evidence>
<accession>A0ABW9A2E9</accession>